<dbReference type="GO" id="GO:0048255">
    <property type="term" value="P:mRNA stabilization"/>
    <property type="evidence" value="ECO:0007669"/>
    <property type="project" value="InterPro"/>
</dbReference>
<feature type="compositionally biased region" description="Polar residues" evidence="3">
    <location>
        <begin position="192"/>
        <end position="201"/>
    </location>
</feature>
<dbReference type="InterPro" id="IPR006607">
    <property type="entry name" value="DM15"/>
</dbReference>
<dbReference type="EMBL" id="KZ303514">
    <property type="protein sequence ID" value="PIA14658.1"/>
    <property type="molecule type" value="Genomic_DNA"/>
</dbReference>
<dbReference type="InterPro" id="IPR036390">
    <property type="entry name" value="WH_DNA-bd_sf"/>
</dbReference>
<feature type="region of interest" description="Disordered" evidence="3">
    <location>
        <begin position="446"/>
        <end position="541"/>
    </location>
</feature>
<feature type="compositionally biased region" description="Polar residues" evidence="3">
    <location>
        <begin position="22"/>
        <end position="48"/>
    </location>
</feature>
<evidence type="ECO:0000256" key="1">
    <source>
        <dbReference type="ARBA" id="ARBA00022884"/>
    </source>
</evidence>
<dbReference type="InterPro" id="IPR036388">
    <property type="entry name" value="WH-like_DNA-bd_sf"/>
</dbReference>
<feature type="region of interest" description="Disordered" evidence="3">
    <location>
        <begin position="657"/>
        <end position="740"/>
    </location>
</feature>
<evidence type="ECO:0000313" key="5">
    <source>
        <dbReference type="EMBL" id="PIA14658.1"/>
    </source>
</evidence>
<dbReference type="PANTHER" id="PTHR22792">
    <property type="entry name" value="LUPUS LA PROTEIN-RELATED"/>
    <property type="match status" value="1"/>
</dbReference>
<feature type="compositionally biased region" description="Low complexity" evidence="3">
    <location>
        <begin position="84"/>
        <end position="93"/>
    </location>
</feature>
<feature type="compositionally biased region" description="Polar residues" evidence="3">
    <location>
        <begin position="693"/>
        <end position="715"/>
    </location>
</feature>
<dbReference type="OrthoDB" id="340227at2759"/>
<name>A0A2G5B6M7_COERN</name>
<dbReference type="SUPFAM" id="SSF46785">
    <property type="entry name" value="Winged helix' DNA-binding domain"/>
    <property type="match status" value="1"/>
</dbReference>
<dbReference type="InterPro" id="IPR006630">
    <property type="entry name" value="La_HTH"/>
</dbReference>
<feature type="compositionally biased region" description="Low complexity" evidence="3">
    <location>
        <begin position="382"/>
        <end position="393"/>
    </location>
</feature>
<feature type="compositionally biased region" description="Acidic residues" evidence="3">
    <location>
        <begin position="526"/>
        <end position="541"/>
    </location>
</feature>
<organism evidence="5 6">
    <name type="scientific">Coemansia reversa (strain ATCC 12441 / NRRL 1564)</name>
    <dbReference type="NCBI Taxonomy" id="763665"/>
    <lineage>
        <taxon>Eukaryota</taxon>
        <taxon>Fungi</taxon>
        <taxon>Fungi incertae sedis</taxon>
        <taxon>Zoopagomycota</taxon>
        <taxon>Kickxellomycotina</taxon>
        <taxon>Kickxellomycetes</taxon>
        <taxon>Kickxellales</taxon>
        <taxon>Kickxellaceae</taxon>
        <taxon>Coemansia</taxon>
    </lineage>
</organism>
<feature type="region of interest" description="Disordered" evidence="3">
    <location>
        <begin position="971"/>
        <end position="1006"/>
    </location>
</feature>
<reference evidence="5 6" key="1">
    <citation type="journal article" date="2015" name="Genome Biol. Evol.">
        <title>Phylogenomic analyses indicate that early fungi evolved digesting cell walls of algal ancestors of land plants.</title>
        <authorList>
            <person name="Chang Y."/>
            <person name="Wang S."/>
            <person name="Sekimoto S."/>
            <person name="Aerts A.L."/>
            <person name="Choi C."/>
            <person name="Clum A."/>
            <person name="LaButti K.M."/>
            <person name="Lindquist E.A."/>
            <person name="Yee Ngan C."/>
            <person name="Ohm R.A."/>
            <person name="Salamov A.A."/>
            <person name="Grigoriev I.V."/>
            <person name="Spatafora J.W."/>
            <person name="Berbee M.L."/>
        </authorList>
    </citation>
    <scope>NUCLEOTIDE SEQUENCE [LARGE SCALE GENOMIC DNA]</scope>
    <source>
        <strain evidence="5 6">NRRL 1564</strain>
    </source>
</reference>
<evidence type="ECO:0000259" key="4">
    <source>
        <dbReference type="PROSITE" id="PS50961"/>
    </source>
</evidence>
<dbReference type="SMART" id="SM00684">
    <property type="entry name" value="DM15"/>
    <property type="match status" value="3"/>
</dbReference>
<feature type="compositionally biased region" description="Basic residues" evidence="3">
    <location>
        <begin position="226"/>
        <end position="236"/>
    </location>
</feature>
<feature type="region of interest" description="Disordered" evidence="3">
    <location>
        <begin position="382"/>
        <end position="427"/>
    </location>
</feature>
<feature type="compositionally biased region" description="Basic residues" evidence="3">
    <location>
        <begin position="728"/>
        <end position="740"/>
    </location>
</feature>
<dbReference type="GO" id="GO:0000339">
    <property type="term" value="F:RNA cap binding"/>
    <property type="evidence" value="ECO:0007669"/>
    <property type="project" value="InterPro"/>
</dbReference>
<dbReference type="PANTHER" id="PTHR22792:SF132">
    <property type="entry name" value="LA-RELATED PROTEIN 1"/>
    <property type="match status" value="1"/>
</dbReference>
<feature type="compositionally biased region" description="Acidic residues" evidence="3">
    <location>
        <begin position="469"/>
        <end position="493"/>
    </location>
</feature>
<dbReference type="GO" id="GO:0005737">
    <property type="term" value="C:cytoplasm"/>
    <property type="evidence" value="ECO:0007669"/>
    <property type="project" value="UniProtKB-ARBA"/>
</dbReference>
<evidence type="ECO:0000256" key="3">
    <source>
        <dbReference type="SAM" id="MobiDB-lite"/>
    </source>
</evidence>
<dbReference type="STRING" id="763665.A0A2G5B6M7"/>
<feature type="compositionally biased region" description="Basic and acidic residues" evidence="3">
    <location>
        <begin position="116"/>
        <end position="127"/>
    </location>
</feature>
<sequence>MSPATASTAQVPDSAAAKPAANEQQQQQPTATSGAEGKSNSAQKTTANLAPPPKPPVGVWKMPDQSSAADKPAIAVDIVSWPDPATAASESSQQPPPTPRSTQPAVAKKPTKKGRDKWLPLEAEIKYPKPKAATQGLSGAQRQPRHAYQNNAKTANGTTKQSSAPLVRDSDANADAKAVNTSRRHAHADGLSEQSHNGVDASSSTSRSHSQESHTNSQRASVRGRGQSRGRGRGRGRSQGYASGPMHRGGYQQRTAGHAPSHYHGKGNVQAGGFVPVPVPLPRPAADDEGSIKGFVKAQVEYYFSVENLCKDIFFRTQMDPDGFVPLTLLAGFNRLKSVTTDLEVVRDALESSDVVELAEAGDRVRKRGDWATWLFPKQEVVQEQQKQQQQQQSNGISKKDNDGSDKHAASDAQLPPAQPMIPAGPGLPSIAAGWTAVAGRIPGRRVSGAVPTKHERSVAPSASKDILDEGSDEGNDFDYEDDDGMFQLDEELESRRRRDYRRGSSRSVSTTSRRMSFRPNHDEFSQDEGSDWYSGDEGDDDVDEEVIERLLIVTQRRTRDRTHYQYERKAMQDEMADIINEGLQNYERDLHLMQRQERQSNVKVNTVSRVDFDRLHEDTAAGSEFSGPGSQLGAAGSLSALSVSGQIKREIEMAERTHGIPMGGNNAKQHGRRGGVRHPAARFLPIHEGRSGSATADQQQAPKQTMSGSASSYGKSPMLGPTNGPRFPRKYRDSRKHHAQTPVGWLVGMQPYTAAEAEMSRSLDTHMGNSFGGRANSFLDQHQLQQQQQQMIGSVGSQSGSYTASGAGHQEHPSHELLRENGFVQHKYYRYHAKALRERKQLGAGQSQEMNTLFRFWSHFLRDSFNKKMYSQFKRLALEDAKNNYRYGLECLFRFYSYGLEKKFRKDLFAHFQDLTKWDAEQGELYGLEKFWAYLFYNKRRLPHDLEIDSELQQRLQRFKSVDDFKKANRDRRNSLASGGGNDSTQAQHNQKAMADAEQVVPTIH</sequence>
<keyword evidence="1 2" id="KW-0694">RNA-binding</keyword>
<dbReference type="Pfam" id="PF21071">
    <property type="entry name" value="LARP1_HEAT"/>
    <property type="match status" value="1"/>
</dbReference>
<feature type="compositionally biased region" description="Polar residues" evidence="3">
    <location>
        <begin position="148"/>
        <end position="164"/>
    </location>
</feature>
<feature type="domain" description="HTH La-type RNA-binding" evidence="4">
    <location>
        <begin position="286"/>
        <end position="377"/>
    </location>
</feature>
<feature type="compositionally biased region" description="Basic and acidic residues" evidence="3">
    <location>
        <begin position="398"/>
        <end position="410"/>
    </location>
</feature>
<feature type="compositionally biased region" description="Low complexity" evidence="3">
    <location>
        <begin position="506"/>
        <end position="519"/>
    </location>
</feature>
<dbReference type="CDD" id="cd07323">
    <property type="entry name" value="LAM"/>
    <property type="match status" value="1"/>
</dbReference>
<dbReference type="PROSITE" id="PS50961">
    <property type="entry name" value="HTH_LA"/>
    <property type="match status" value="1"/>
</dbReference>
<protein>
    <recommendedName>
        <fullName evidence="4">HTH La-type RNA-binding domain-containing protein</fullName>
    </recommendedName>
</protein>
<feature type="compositionally biased region" description="Basic residues" evidence="3">
    <location>
        <begin position="496"/>
        <end position="505"/>
    </location>
</feature>
<evidence type="ECO:0000313" key="6">
    <source>
        <dbReference type="Proteomes" id="UP000242474"/>
    </source>
</evidence>
<dbReference type="Proteomes" id="UP000242474">
    <property type="component" value="Unassembled WGS sequence"/>
</dbReference>
<dbReference type="Gene3D" id="1.10.10.10">
    <property type="entry name" value="Winged helix-like DNA-binding domain superfamily/Winged helix DNA-binding domain"/>
    <property type="match status" value="1"/>
</dbReference>
<evidence type="ECO:0000256" key="2">
    <source>
        <dbReference type="PROSITE-ProRule" id="PRU00332"/>
    </source>
</evidence>
<accession>A0A2G5B6M7</accession>
<dbReference type="InterPro" id="IPR045180">
    <property type="entry name" value="La_dom_prot"/>
</dbReference>
<keyword evidence="6" id="KW-1185">Reference proteome</keyword>
<feature type="region of interest" description="Disordered" evidence="3">
    <location>
        <begin position="1"/>
        <end position="275"/>
    </location>
</feature>
<dbReference type="Pfam" id="PF05383">
    <property type="entry name" value="La"/>
    <property type="match status" value="1"/>
</dbReference>
<feature type="compositionally biased region" description="Polar residues" evidence="3">
    <location>
        <begin position="1"/>
        <end position="11"/>
    </location>
</feature>
<proteinExistence type="predicted"/>
<gene>
    <name evidence="5" type="ORF">COEREDRAFT_82543</name>
</gene>
<dbReference type="SMART" id="SM00715">
    <property type="entry name" value="LA"/>
    <property type="match status" value="1"/>
</dbReference>
<dbReference type="AlphaFoldDB" id="A0A2G5B6M7"/>
<feature type="compositionally biased region" description="Basic residues" evidence="3">
    <location>
        <begin position="670"/>
        <end position="681"/>
    </location>
</feature>
<feature type="region of interest" description="Disordered" evidence="3">
    <location>
        <begin position="794"/>
        <end position="814"/>
    </location>
</feature>